<feature type="compositionally biased region" description="Basic and acidic residues" evidence="1">
    <location>
        <begin position="16"/>
        <end position="26"/>
    </location>
</feature>
<keyword evidence="2" id="KW-0812">Transmembrane</keyword>
<keyword evidence="2" id="KW-1133">Transmembrane helix</keyword>
<dbReference type="AlphaFoldDB" id="A0AAD9HDY1"/>
<feature type="transmembrane region" description="Helical" evidence="2">
    <location>
        <begin position="93"/>
        <end position="111"/>
    </location>
</feature>
<reference evidence="3" key="1">
    <citation type="submission" date="2021-06" db="EMBL/GenBank/DDBJ databases">
        <title>Comparative genomics, transcriptomics and evolutionary studies reveal genomic signatures of adaptation to plant cell wall in hemibiotrophic fungi.</title>
        <authorList>
            <consortium name="DOE Joint Genome Institute"/>
            <person name="Baroncelli R."/>
            <person name="Diaz J.F."/>
            <person name="Benocci T."/>
            <person name="Peng M."/>
            <person name="Battaglia E."/>
            <person name="Haridas S."/>
            <person name="Andreopoulos W."/>
            <person name="Labutti K."/>
            <person name="Pangilinan J."/>
            <person name="Floch G.L."/>
            <person name="Makela M.R."/>
            <person name="Henrissat B."/>
            <person name="Grigoriev I.V."/>
            <person name="Crouch J.A."/>
            <person name="De Vries R.P."/>
            <person name="Sukno S.A."/>
            <person name="Thon M.R."/>
        </authorList>
    </citation>
    <scope>NUCLEOTIDE SEQUENCE</scope>
    <source>
        <strain evidence="3">MAFF235873</strain>
    </source>
</reference>
<keyword evidence="4" id="KW-1185">Reference proteome</keyword>
<gene>
    <name evidence="3" type="ORF">LX32DRAFT_445965</name>
</gene>
<evidence type="ECO:0000313" key="3">
    <source>
        <dbReference type="EMBL" id="KAK2027245.1"/>
    </source>
</evidence>
<protein>
    <submittedName>
        <fullName evidence="3">Uncharacterized protein</fullName>
    </submittedName>
</protein>
<keyword evidence="2" id="KW-0472">Membrane</keyword>
<organism evidence="3 4">
    <name type="scientific">Colletotrichum zoysiae</name>
    <dbReference type="NCBI Taxonomy" id="1216348"/>
    <lineage>
        <taxon>Eukaryota</taxon>
        <taxon>Fungi</taxon>
        <taxon>Dikarya</taxon>
        <taxon>Ascomycota</taxon>
        <taxon>Pezizomycotina</taxon>
        <taxon>Sordariomycetes</taxon>
        <taxon>Hypocreomycetidae</taxon>
        <taxon>Glomerellales</taxon>
        <taxon>Glomerellaceae</taxon>
        <taxon>Colletotrichum</taxon>
        <taxon>Colletotrichum graminicola species complex</taxon>
    </lineage>
</organism>
<dbReference type="EMBL" id="MU842898">
    <property type="protein sequence ID" value="KAK2027245.1"/>
    <property type="molecule type" value="Genomic_DNA"/>
</dbReference>
<feature type="region of interest" description="Disordered" evidence="1">
    <location>
        <begin position="11"/>
        <end position="37"/>
    </location>
</feature>
<accession>A0AAD9HDY1</accession>
<evidence type="ECO:0000256" key="1">
    <source>
        <dbReference type="SAM" id="MobiDB-lite"/>
    </source>
</evidence>
<dbReference type="Proteomes" id="UP001232148">
    <property type="component" value="Unassembled WGS sequence"/>
</dbReference>
<comment type="caution">
    <text evidence="3">The sequence shown here is derived from an EMBL/GenBank/DDBJ whole genome shotgun (WGS) entry which is preliminary data.</text>
</comment>
<name>A0AAD9HDY1_9PEZI</name>
<evidence type="ECO:0000313" key="4">
    <source>
        <dbReference type="Proteomes" id="UP001232148"/>
    </source>
</evidence>
<evidence type="ECO:0000256" key="2">
    <source>
        <dbReference type="SAM" id="Phobius"/>
    </source>
</evidence>
<proteinExistence type="predicted"/>
<sequence>MSSSRGWLLITSLSPPDRRAARERQGPHWAPGSGPFGSIRSSPRRFCQARHLAAGSEASLTAHFCGAPTTHAAADSTGTSCYCRTSYFLASGYYGLTYGMPFIIFVLLLPYPPISTPAPMSV</sequence>